<name>A0A644YWP0_9ZZZZ</name>
<reference evidence="2" key="1">
    <citation type="submission" date="2019-08" db="EMBL/GenBank/DDBJ databases">
        <authorList>
            <person name="Kucharzyk K."/>
            <person name="Murdoch R.W."/>
            <person name="Higgins S."/>
            <person name="Loffler F."/>
        </authorList>
    </citation>
    <scope>NUCLEOTIDE SEQUENCE</scope>
</reference>
<sequence length="287" mass="33706">MSFYFIIFEGYAVVKEVVMLKHSSLERKEFKHEELALIKKLDFNDIEIIKPDNLGQILIWTSKLAEYHHAQFVEFSHKLDIVDEIEEREEINNKINFYRKSRVLENHIKDFYLKKLLDQGEATVKGYIKHPIKQDTNYAVISYHGYHFVSFATPEIIEKFPLHFIDFVQSETPKTLADIHSDEAVLLSTVKNFITPFKEQYKKIKSKNKEIKEHNTVVHKIYIKIKNKEATLQKPTDSKPKESSPKSDEKITLPVKMKQVAIQQNIASQEKSITVIKKRKFALNKDK</sequence>
<dbReference type="EMBL" id="VSSQ01006446">
    <property type="protein sequence ID" value="MPM32719.1"/>
    <property type="molecule type" value="Genomic_DNA"/>
</dbReference>
<accession>A0A644YWP0</accession>
<proteinExistence type="predicted"/>
<evidence type="ECO:0000313" key="2">
    <source>
        <dbReference type="EMBL" id="MPM32719.1"/>
    </source>
</evidence>
<evidence type="ECO:0000256" key="1">
    <source>
        <dbReference type="SAM" id="MobiDB-lite"/>
    </source>
</evidence>
<protein>
    <submittedName>
        <fullName evidence="2">Uncharacterized protein</fullName>
    </submittedName>
</protein>
<comment type="caution">
    <text evidence="2">The sequence shown here is derived from an EMBL/GenBank/DDBJ whole genome shotgun (WGS) entry which is preliminary data.</text>
</comment>
<feature type="compositionally biased region" description="Basic and acidic residues" evidence="1">
    <location>
        <begin position="232"/>
        <end position="251"/>
    </location>
</feature>
<gene>
    <name evidence="2" type="ORF">SDC9_79284</name>
</gene>
<feature type="region of interest" description="Disordered" evidence="1">
    <location>
        <begin position="232"/>
        <end position="252"/>
    </location>
</feature>
<organism evidence="2">
    <name type="scientific">bioreactor metagenome</name>
    <dbReference type="NCBI Taxonomy" id="1076179"/>
    <lineage>
        <taxon>unclassified sequences</taxon>
        <taxon>metagenomes</taxon>
        <taxon>ecological metagenomes</taxon>
    </lineage>
</organism>
<dbReference type="AlphaFoldDB" id="A0A644YWP0"/>